<feature type="transmembrane region" description="Helical" evidence="1">
    <location>
        <begin position="12"/>
        <end position="39"/>
    </location>
</feature>
<keyword evidence="1" id="KW-1133">Transmembrane helix</keyword>
<keyword evidence="1" id="KW-0472">Membrane</keyword>
<evidence type="ECO:0000256" key="1">
    <source>
        <dbReference type="SAM" id="Phobius"/>
    </source>
</evidence>
<proteinExistence type="predicted"/>
<dbReference type="EMBL" id="CP121472">
    <property type="protein sequence ID" value="WPL17668.1"/>
    <property type="molecule type" value="Genomic_DNA"/>
</dbReference>
<keyword evidence="1" id="KW-0812">Transmembrane</keyword>
<gene>
    <name evidence="2" type="ORF">Thiowin_02707</name>
</gene>
<reference evidence="2 3" key="1">
    <citation type="journal article" date="2023" name="Microorganisms">
        <title>Thiorhodovibrio frisius and Trv. litoralis spp. nov., Two Novel Members from a Clade of Fastidious Purple Sulfur Bacteria That Exhibit Unique Red-Shifted Light-Harvesting Capabilities.</title>
        <authorList>
            <person name="Methner A."/>
            <person name="Kuzyk S.B."/>
            <person name="Petersen J."/>
            <person name="Bauer S."/>
            <person name="Brinkmann H."/>
            <person name="Sichau K."/>
            <person name="Wanner G."/>
            <person name="Wolf J."/>
            <person name="Neumann-Schaal M."/>
            <person name="Henke P."/>
            <person name="Tank M."/>
            <person name="Sproer C."/>
            <person name="Bunk B."/>
            <person name="Overmann J."/>
        </authorList>
    </citation>
    <scope>NUCLEOTIDE SEQUENCE [LARGE SCALE GENOMIC DNA]</scope>
    <source>
        <strain evidence="2 3">DSM 6702</strain>
    </source>
</reference>
<dbReference type="Proteomes" id="UP001432180">
    <property type="component" value="Chromosome"/>
</dbReference>
<organism evidence="2 3">
    <name type="scientific">Thiorhodovibrio winogradskyi</name>
    <dbReference type="NCBI Taxonomy" id="77007"/>
    <lineage>
        <taxon>Bacteria</taxon>
        <taxon>Pseudomonadati</taxon>
        <taxon>Pseudomonadota</taxon>
        <taxon>Gammaproteobacteria</taxon>
        <taxon>Chromatiales</taxon>
        <taxon>Chromatiaceae</taxon>
        <taxon>Thiorhodovibrio</taxon>
    </lineage>
</organism>
<keyword evidence="3" id="KW-1185">Reference proteome</keyword>
<name>A0ABZ0SBH8_9GAMM</name>
<accession>A0ABZ0SBH8</accession>
<evidence type="ECO:0000313" key="2">
    <source>
        <dbReference type="EMBL" id="WPL17668.1"/>
    </source>
</evidence>
<protein>
    <submittedName>
        <fullName evidence="2">Uncharacterized protein</fullName>
    </submittedName>
</protein>
<sequence length="45" mass="4951">MTSLIMQMFRYSWVGIFNTALGLLVIWGVMLVGIGPFLANVAGYV</sequence>
<evidence type="ECO:0000313" key="3">
    <source>
        <dbReference type="Proteomes" id="UP001432180"/>
    </source>
</evidence>